<dbReference type="Proteomes" id="UP000006253">
    <property type="component" value="Unassembled WGS sequence"/>
</dbReference>
<dbReference type="AlphaFoldDB" id="A0A0E2B194"/>
<evidence type="ECO:0000313" key="2">
    <source>
        <dbReference type="Proteomes" id="UP000006253"/>
    </source>
</evidence>
<organism evidence="1 2">
    <name type="scientific">Leptospira kirschneri str. H1</name>
    <dbReference type="NCBI Taxonomy" id="1049966"/>
    <lineage>
        <taxon>Bacteria</taxon>
        <taxon>Pseudomonadati</taxon>
        <taxon>Spirochaetota</taxon>
        <taxon>Spirochaetia</taxon>
        <taxon>Leptospirales</taxon>
        <taxon>Leptospiraceae</taxon>
        <taxon>Leptospira</taxon>
    </lineage>
</organism>
<evidence type="ECO:0000313" key="1">
    <source>
        <dbReference type="EMBL" id="EKO15004.1"/>
    </source>
</evidence>
<sequence>MFHLSGTILFISPEFHSEIDPSRSRINFPISESSKLC</sequence>
<proteinExistence type="predicted"/>
<gene>
    <name evidence="1" type="ORF">LEP1GSC081_1776</name>
</gene>
<reference evidence="1 2" key="1">
    <citation type="submission" date="2012-10" db="EMBL/GenBank/DDBJ databases">
        <authorList>
            <person name="Harkins D.M."/>
            <person name="Durkin A.S."/>
            <person name="Brinkac L.M."/>
            <person name="Selengut J.D."/>
            <person name="Sanka R."/>
            <person name="DePew J."/>
            <person name="Purushe J."/>
            <person name="Peacock S.J."/>
            <person name="Thaipadungpanit J."/>
            <person name="Wuthiekanun V.W."/>
            <person name="Day N.P."/>
            <person name="Vinetz J.M."/>
            <person name="Sutton G.G."/>
            <person name="Nelson W.C."/>
            <person name="Fouts D.E."/>
        </authorList>
    </citation>
    <scope>NUCLEOTIDE SEQUENCE [LARGE SCALE GENOMIC DNA]</scope>
    <source>
        <strain evidence="1 2">H1</strain>
    </source>
</reference>
<accession>A0A0E2B194</accession>
<comment type="caution">
    <text evidence="1">The sequence shown here is derived from an EMBL/GenBank/DDBJ whole genome shotgun (WGS) entry which is preliminary data.</text>
</comment>
<protein>
    <submittedName>
        <fullName evidence="1">Uncharacterized protein</fullName>
    </submittedName>
</protein>
<dbReference type="EMBL" id="AHMY02000051">
    <property type="protein sequence ID" value="EKO15004.1"/>
    <property type="molecule type" value="Genomic_DNA"/>
</dbReference>
<name>A0A0E2B194_9LEPT</name>